<evidence type="ECO:0000256" key="3">
    <source>
        <dbReference type="ARBA" id="ARBA00022692"/>
    </source>
</evidence>
<dbReference type="InterPro" id="IPR043574">
    <property type="entry name" value="CARD19"/>
</dbReference>
<keyword evidence="7 12" id="KW-0472">Membrane</keyword>
<evidence type="ECO:0000256" key="11">
    <source>
        <dbReference type="ARBA" id="ARBA00083642"/>
    </source>
</evidence>
<reference evidence="13" key="1">
    <citation type="thesis" date="2020" institute="ProQuest LLC" country="789 East Eisenhower Parkway, Ann Arbor, MI, USA">
        <title>Comparative Genomics and Chromosome Evolution.</title>
        <authorList>
            <person name="Mudd A.B."/>
        </authorList>
    </citation>
    <scope>NUCLEOTIDE SEQUENCE</scope>
    <source>
        <strain evidence="13">237g6f4</strain>
        <tissue evidence="13">Blood</tissue>
    </source>
</reference>
<evidence type="ECO:0000313" key="14">
    <source>
        <dbReference type="Proteomes" id="UP000824782"/>
    </source>
</evidence>
<dbReference type="PANTHER" id="PTHR34765:SF1">
    <property type="entry name" value="CASPASE RECRUITMENT DOMAIN-CONTAINING PROTEIN 19"/>
    <property type="match status" value="1"/>
</dbReference>
<comment type="subunit">
    <text evidence="9">Associates with BCL10 by CARD-CARD interaction.</text>
</comment>
<keyword evidence="6" id="KW-0496">Mitochondrion</keyword>
<keyword evidence="5 12" id="KW-1133">Transmembrane helix</keyword>
<keyword evidence="14" id="KW-1185">Reference proteome</keyword>
<dbReference type="GO" id="GO:0005789">
    <property type="term" value="C:endoplasmic reticulum membrane"/>
    <property type="evidence" value="ECO:0007669"/>
    <property type="project" value="UniProtKB-SubCell"/>
</dbReference>
<dbReference type="Proteomes" id="UP000824782">
    <property type="component" value="Unassembled WGS sequence"/>
</dbReference>
<evidence type="ECO:0000256" key="10">
    <source>
        <dbReference type="ARBA" id="ARBA00067938"/>
    </source>
</evidence>
<evidence type="ECO:0000256" key="6">
    <source>
        <dbReference type="ARBA" id="ARBA00023128"/>
    </source>
</evidence>
<evidence type="ECO:0000256" key="2">
    <source>
        <dbReference type="ARBA" id="ARBA00004389"/>
    </source>
</evidence>
<evidence type="ECO:0000256" key="9">
    <source>
        <dbReference type="ARBA" id="ARBA00064785"/>
    </source>
</evidence>
<evidence type="ECO:0000256" key="4">
    <source>
        <dbReference type="ARBA" id="ARBA00022824"/>
    </source>
</evidence>
<dbReference type="Gene3D" id="1.10.533.10">
    <property type="entry name" value="Death Domain, Fas"/>
    <property type="match status" value="1"/>
</dbReference>
<keyword evidence="8" id="KW-1015">Disulfide bond</keyword>
<evidence type="ECO:0000256" key="1">
    <source>
        <dbReference type="ARBA" id="ARBA00004304"/>
    </source>
</evidence>
<comment type="subcellular location">
    <subcellularLocation>
        <location evidence="2">Endoplasmic reticulum membrane</location>
        <topology evidence="2">Single-pass membrane protein</topology>
    </subcellularLocation>
    <subcellularLocation>
        <location evidence="1">Mitochondrion membrane</location>
        <topology evidence="1">Single-pass membrane protein</topology>
    </subcellularLocation>
</comment>
<feature type="transmembrane region" description="Helical" evidence="12">
    <location>
        <begin position="228"/>
        <end position="246"/>
    </location>
</feature>
<evidence type="ECO:0000256" key="12">
    <source>
        <dbReference type="SAM" id="Phobius"/>
    </source>
</evidence>
<sequence length="287" mass="32098">MCRRVTKLSAYAQGVKTSKILPSPLSREGKPQAEMQSLLSQRGVFSGCNPSLELEGFGLLLLSLTVSADMEGKEEGQTDSQTRKSSASTLHYQPEEAAALPNLTMSDHTYSDRLLQDTAYLKSNRNLTERIVDKIILQLNRVYPQVLSNREAEKFRSLKTPLRTRLSDLLKHLHRTGERECQEFYRALQNNADNVYATLPSRSNHNTSDVLALSPNQENIILNDHGPVFFLACFSVAAGLAFLMYYNNPEVRSPSSAKKVFGYSAIGFGRHIRNILISFLEETALSP</sequence>
<dbReference type="EMBL" id="WNYA01000009">
    <property type="protein sequence ID" value="KAG8556931.1"/>
    <property type="molecule type" value="Genomic_DNA"/>
</dbReference>
<accession>A0AAV7A6D8</accession>
<organism evidence="13 14">
    <name type="scientific">Engystomops pustulosus</name>
    <name type="common">Tungara frog</name>
    <name type="synonym">Physalaemus pustulosus</name>
    <dbReference type="NCBI Taxonomy" id="76066"/>
    <lineage>
        <taxon>Eukaryota</taxon>
        <taxon>Metazoa</taxon>
        <taxon>Chordata</taxon>
        <taxon>Craniata</taxon>
        <taxon>Vertebrata</taxon>
        <taxon>Euteleostomi</taxon>
        <taxon>Amphibia</taxon>
        <taxon>Batrachia</taxon>
        <taxon>Anura</taxon>
        <taxon>Neobatrachia</taxon>
        <taxon>Hyloidea</taxon>
        <taxon>Leptodactylidae</taxon>
        <taxon>Leiuperinae</taxon>
        <taxon>Engystomops</taxon>
    </lineage>
</organism>
<dbReference type="SUPFAM" id="SSF47986">
    <property type="entry name" value="DEATH domain"/>
    <property type="match status" value="1"/>
</dbReference>
<dbReference type="PANTHER" id="PTHR34765">
    <property type="entry name" value="CASPASE RECRUITMENT DOMAIN-CONTAINING PROTEIN 19"/>
    <property type="match status" value="1"/>
</dbReference>
<name>A0AAV7A6D8_ENGPU</name>
<dbReference type="FunFam" id="1.10.533.10:FF:000015">
    <property type="entry name" value="Caspase recruitment domain-containing protein 19"/>
    <property type="match status" value="1"/>
</dbReference>
<dbReference type="AlphaFoldDB" id="A0AAV7A6D8"/>
<keyword evidence="4" id="KW-0256">Endoplasmic reticulum</keyword>
<proteinExistence type="predicted"/>
<dbReference type="GO" id="GO:0031966">
    <property type="term" value="C:mitochondrial membrane"/>
    <property type="evidence" value="ECO:0007669"/>
    <property type="project" value="UniProtKB-SubCell"/>
</dbReference>
<comment type="caution">
    <text evidence="13">The sequence shown here is derived from an EMBL/GenBank/DDBJ whole genome shotgun (WGS) entry which is preliminary data.</text>
</comment>
<protein>
    <recommendedName>
        <fullName evidence="10">Caspase recruitment domain-containing protein 19</fullName>
    </recommendedName>
    <alternativeName>
        <fullName evidence="11">Bcl10-interacting CARD protein</fullName>
    </alternativeName>
</protein>
<evidence type="ECO:0000256" key="5">
    <source>
        <dbReference type="ARBA" id="ARBA00022989"/>
    </source>
</evidence>
<evidence type="ECO:0000256" key="8">
    <source>
        <dbReference type="ARBA" id="ARBA00023157"/>
    </source>
</evidence>
<keyword evidence="3 12" id="KW-0812">Transmembrane</keyword>
<dbReference type="InterPro" id="IPR011029">
    <property type="entry name" value="DEATH-like_dom_sf"/>
</dbReference>
<evidence type="ECO:0000256" key="7">
    <source>
        <dbReference type="ARBA" id="ARBA00023136"/>
    </source>
</evidence>
<gene>
    <name evidence="13" type="ORF">GDO81_018256</name>
</gene>
<evidence type="ECO:0000313" key="13">
    <source>
        <dbReference type="EMBL" id="KAG8556931.1"/>
    </source>
</evidence>